<dbReference type="Gene3D" id="2.40.50.140">
    <property type="entry name" value="Nucleic acid-binding proteins"/>
    <property type="match status" value="1"/>
</dbReference>
<reference evidence="8 9" key="1">
    <citation type="journal article" date="2019" name="Int. J. Syst. Evol. Microbiol.">
        <title>The Global Catalogue of Microorganisms (GCM) 10K type strain sequencing project: providing services to taxonomists for standard genome sequencing and annotation.</title>
        <authorList>
            <consortium name="The Broad Institute Genomics Platform"/>
            <consortium name="The Broad Institute Genome Sequencing Center for Infectious Disease"/>
            <person name="Wu L."/>
            <person name="Ma J."/>
        </authorList>
    </citation>
    <scope>NUCLEOTIDE SEQUENCE [LARGE SCALE GENOMIC DNA]</scope>
    <source>
        <strain evidence="8 9">JCM 14735</strain>
    </source>
</reference>
<dbReference type="PANTHER" id="PTHR46565:SF20">
    <property type="entry name" value="COLD SHOCK DOMAIN-CONTAINING PROTEIN 4"/>
    <property type="match status" value="1"/>
</dbReference>
<comment type="caution">
    <text evidence="8">The sequence shown here is derived from an EMBL/GenBank/DDBJ whole genome shotgun (WGS) entry which is preliminary data.</text>
</comment>
<dbReference type="Proteomes" id="UP001501204">
    <property type="component" value="Unassembled WGS sequence"/>
</dbReference>
<gene>
    <name evidence="8" type="ORF">GCM10009767_22130</name>
</gene>
<dbReference type="InterPro" id="IPR012340">
    <property type="entry name" value="NA-bd_OB-fold"/>
</dbReference>
<accession>A0ABN2KRD5</accession>
<evidence type="ECO:0000259" key="7">
    <source>
        <dbReference type="PROSITE" id="PS51857"/>
    </source>
</evidence>
<dbReference type="SMART" id="SM00357">
    <property type="entry name" value="CSP"/>
    <property type="match status" value="1"/>
</dbReference>
<keyword evidence="4" id="KW-0238">DNA-binding</keyword>
<evidence type="ECO:0000256" key="5">
    <source>
        <dbReference type="ARBA" id="ARBA00023159"/>
    </source>
</evidence>
<evidence type="ECO:0000256" key="3">
    <source>
        <dbReference type="ARBA" id="ARBA00023015"/>
    </source>
</evidence>
<dbReference type="InterPro" id="IPR002059">
    <property type="entry name" value="CSP_DNA-bd"/>
</dbReference>
<keyword evidence="6" id="KW-0804">Transcription</keyword>
<dbReference type="CDD" id="cd04458">
    <property type="entry name" value="CSP_CDS"/>
    <property type="match status" value="1"/>
</dbReference>
<keyword evidence="2" id="KW-0963">Cytoplasm</keyword>
<keyword evidence="9" id="KW-1185">Reference proteome</keyword>
<evidence type="ECO:0000256" key="1">
    <source>
        <dbReference type="ARBA" id="ARBA00004496"/>
    </source>
</evidence>
<evidence type="ECO:0000313" key="8">
    <source>
        <dbReference type="EMBL" id="GAA1762908.1"/>
    </source>
</evidence>
<keyword evidence="3" id="KW-0805">Transcription regulation</keyword>
<evidence type="ECO:0000256" key="6">
    <source>
        <dbReference type="ARBA" id="ARBA00023163"/>
    </source>
</evidence>
<protein>
    <submittedName>
        <fullName evidence="8">Cold-shock protein</fullName>
    </submittedName>
</protein>
<dbReference type="Pfam" id="PF00313">
    <property type="entry name" value="CSD"/>
    <property type="match status" value="1"/>
</dbReference>
<evidence type="ECO:0000256" key="2">
    <source>
        <dbReference type="ARBA" id="ARBA00022490"/>
    </source>
</evidence>
<keyword evidence="5" id="KW-0010">Activator</keyword>
<dbReference type="EMBL" id="BAAAOA010000027">
    <property type="protein sequence ID" value="GAA1762908.1"/>
    <property type="molecule type" value="Genomic_DNA"/>
</dbReference>
<sequence length="68" mass="7369">MATGVVTWFDEEKGFGFVRPDDGSEDVFVNLSVVDGGASCGLGESARVEFEIEVQPYGREASRLRVVV</sequence>
<dbReference type="PANTHER" id="PTHR46565">
    <property type="entry name" value="COLD SHOCK DOMAIN PROTEIN 2"/>
    <property type="match status" value="1"/>
</dbReference>
<feature type="domain" description="CSD" evidence="7">
    <location>
        <begin position="1"/>
        <end position="66"/>
    </location>
</feature>
<dbReference type="RefSeq" id="WP_344122484.1">
    <property type="nucleotide sequence ID" value="NZ_BAAAOA010000027.1"/>
</dbReference>
<dbReference type="InterPro" id="IPR011129">
    <property type="entry name" value="CSD"/>
</dbReference>
<proteinExistence type="predicted"/>
<dbReference type="PROSITE" id="PS51857">
    <property type="entry name" value="CSD_2"/>
    <property type="match status" value="1"/>
</dbReference>
<dbReference type="PRINTS" id="PR00050">
    <property type="entry name" value="COLDSHOCK"/>
</dbReference>
<name>A0ABN2KRD5_9MICC</name>
<organism evidence="8 9">
    <name type="scientific">Kocuria aegyptia</name>
    <dbReference type="NCBI Taxonomy" id="330943"/>
    <lineage>
        <taxon>Bacteria</taxon>
        <taxon>Bacillati</taxon>
        <taxon>Actinomycetota</taxon>
        <taxon>Actinomycetes</taxon>
        <taxon>Micrococcales</taxon>
        <taxon>Micrococcaceae</taxon>
        <taxon>Kocuria</taxon>
    </lineage>
</organism>
<comment type="subcellular location">
    <subcellularLocation>
        <location evidence="1">Cytoplasm</location>
    </subcellularLocation>
</comment>
<dbReference type="PIRSF" id="PIRSF002599">
    <property type="entry name" value="Cold_shock_A"/>
    <property type="match status" value="1"/>
</dbReference>
<dbReference type="SUPFAM" id="SSF50249">
    <property type="entry name" value="Nucleic acid-binding proteins"/>
    <property type="match status" value="1"/>
</dbReference>
<evidence type="ECO:0000256" key="4">
    <source>
        <dbReference type="ARBA" id="ARBA00023125"/>
    </source>
</evidence>
<evidence type="ECO:0000313" key="9">
    <source>
        <dbReference type="Proteomes" id="UP001501204"/>
    </source>
</evidence>
<dbReference type="InterPro" id="IPR012156">
    <property type="entry name" value="Cold_shock_CspA"/>
</dbReference>